<keyword evidence="2" id="KW-1185">Reference proteome</keyword>
<reference evidence="1 2" key="1">
    <citation type="submission" date="2013-12" db="EMBL/GenBank/DDBJ databases">
        <authorList>
            <consortium name="DOE Joint Genome Institute"/>
            <person name="Eisen J."/>
            <person name="Huntemann M."/>
            <person name="Han J."/>
            <person name="Chen A."/>
            <person name="Kyrpides N."/>
            <person name="Mavromatis K."/>
            <person name="Markowitz V."/>
            <person name="Palaniappan K."/>
            <person name="Ivanova N."/>
            <person name="Schaumberg A."/>
            <person name="Pati A."/>
            <person name="Liolios K."/>
            <person name="Nordberg H.P."/>
            <person name="Cantor M.N."/>
            <person name="Hua S.X."/>
            <person name="Woyke T."/>
        </authorList>
    </citation>
    <scope>NUCLEOTIDE SEQUENCE [LARGE SCALE GENOMIC DNA]</scope>
    <source>
        <strain evidence="2">DSM 18177</strain>
    </source>
</reference>
<evidence type="ECO:0000313" key="1">
    <source>
        <dbReference type="EMBL" id="AHF13934.1"/>
    </source>
</evidence>
<organism evidence="1 2">
    <name type="scientific">Barnesiella viscericola DSM 18177</name>
    <dbReference type="NCBI Taxonomy" id="880074"/>
    <lineage>
        <taxon>Bacteria</taxon>
        <taxon>Pseudomonadati</taxon>
        <taxon>Bacteroidota</taxon>
        <taxon>Bacteroidia</taxon>
        <taxon>Bacteroidales</taxon>
        <taxon>Barnesiellaceae</taxon>
        <taxon>Barnesiella</taxon>
    </lineage>
</organism>
<dbReference type="Proteomes" id="UP000018901">
    <property type="component" value="Chromosome"/>
</dbReference>
<dbReference type="KEGG" id="bvs:BARVI_10740"/>
<proteinExistence type="predicted"/>
<dbReference type="AlphaFoldDB" id="W0EXL0"/>
<name>W0EXL0_9BACT</name>
<dbReference type="EMBL" id="CP007034">
    <property type="protein sequence ID" value="AHF13934.1"/>
    <property type="molecule type" value="Genomic_DNA"/>
</dbReference>
<protein>
    <submittedName>
        <fullName evidence="1">Uncharacterized protein</fullName>
    </submittedName>
</protein>
<gene>
    <name evidence="1" type="ORF">BARVI_10740</name>
</gene>
<accession>W0EXL0</accession>
<evidence type="ECO:0000313" key="2">
    <source>
        <dbReference type="Proteomes" id="UP000018901"/>
    </source>
</evidence>
<sequence length="42" mass="5228">MVEEWNYFDDEIGKIEKFNINFFGYRKFSKEQIVTKIERYGD</sequence>
<dbReference type="HOGENOM" id="CLU_3247783_0_0_10"/>